<feature type="domain" description="Transcription factor TFIIB cyclin-like" evidence="1">
    <location>
        <begin position="2"/>
        <end position="69"/>
    </location>
</feature>
<evidence type="ECO:0000259" key="1">
    <source>
        <dbReference type="Pfam" id="PF00382"/>
    </source>
</evidence>
<keyword evidence="3" id="KW-1185">Reference proteome</keyword>
<dbReference type="Gene3D" id="1.10.472.10">
    <property type="entry name" value="Cyclin-like"/>
    <property type="match status" value="1"/>
</dbReference>
<proteinExistence type="predicted"/>
<evidence type="ECO:0000313" key="3">
    <source>
        <dbReference type="Proteomes" id="UP000607197"/>
    </source>
</evidence>
<dbReference type="Pfam" id="PF00382">
    <property type="entry name" value="TFIIB"/>
    <property type="match status" value="1"/>
</dbReference>
<reference evidence="2" key="1">
    <citation type="journal article" date="2014" name="Int. J. Syst. Evol. Microbiol.">
        <title>Complete genome sequence of Corynebacterium casei LMG S-19264T (=DSM 44701T), isolated from a smear-ripened cheese.</title>
        <authorList>
            <consortium name="US DOE Joint Genome Institute (JGI-PGF)"/>
            <person name="Walter F."/>
            <person name="Albersmeier A."/>
            <person name="Kalinowski J."/>
            <person name="Ruckert C."/>
        </authorList>
    </citation>
    <scope>NUCLEOTIDE SEQUENCE</scope>
    <source>
        <strain evidence="2">JCM 19596</strain>
    </source>
</reference>
<dbReference type="SUPFAM" id="SSF47954">
    <property type="entry name" value="Cyclin-like"/>
    <property type="match status" value="1"/>
</dbReference>
<dbReference type="InterPro" id="IPR036915">
    <property type="entry name" value="Cyclin-like_sf"/>
</dbReference>
<comment type="caution">
    <text evidence="2">The sequence shown here is derived from an EMBL/GenBank/DDBJ whole genome shotgun (WGS) entry which is preliminary data.</text>
</comment>
<accession>A0A830FLU4</accession>
<dbReference type="EMBL" id="BMPG01000003">
    <property type="protein sequence ID" value="GGL65385.1"/>
    <property type="molecule type" value="Genomic_DNA"/>
</dbReference>
<organism evidence="2 3">
    <name type="scientific">Halocalculus aciditolerans</name>
    <dbReference type="NCBI Taxonomy" id="1383812"/>
    <lineage>
        <taxon>Archaea</taxon>
        <taxon>Methanobacteriati</taxon>
        <taxon>Methanobacteriota</taxon>
        <taxon>Stenosarchaea group</taxon>
        <taxon>Halobacteria</taxon>
        <taxon>Halobacteriales</taxon>
        <taxon>Halobacteriaceae</taxon>
        <taxon>Halocalculus</taxon>
    </lineage>
</organism>
<gene>
    <name evidence="2" type="ORF">GCM10009039_24060</name>
</gene>
<sequence length="87" mass="9476">MLELAKTHREQAPRLFRSAQNEDLLVGRSIEAMAAAGVYAACRCTGHPFPQGAVVDAARAERSRVMNAYSVPNEELGLPAKPMRPRA</sequence>
<dbReference type="Proteomes" id="UP000607197">
    <property type="component" value="Unassembled WGS sequence"/>
</dbReference>
<name>A0A830FLU4_9EURY</name>
<dbReference type="AlphaFoldDB" id="A0A830FLU4"/>
<evidence type="ECO:0000313" key="2">
    <source>
        <dbReference type="EMBL" id="GGL65385.1"/>
    </source>
</evidence>
<dbReference type="GO" id="GO:0017025">
    <property type="term" value="F:TBP-class protein binding"/>
    <property type="evidence" value="ECO:0007669"/>
    <property type="project" value="InterPro"/>
</dbReference>
<reference evidence="2" key="2">
    <citation type="submission" date="2020-09" db="EMBL/GenBank/DDBJ databases">
        <authorList>
            <person name="Sun Q."/>
            <person name="Ohkuma M."/>
        </authorList>
    </citation>
    <scope>NUCLEOTIDE SEQUENCE</scope>
    <source>
        <strain evidence="2">JCM 19596</strain>
    </source>
</reference>
<dbReference type="InterPro" id="IPR013150">
    <property type="entry name" value="TFIIB_cyclin"/>
</dbReference>
<protein>
    <recommendedName>
        <fullName evidence="1">Transcription factor TFIIB cyclin-like domain-containing protein</fullName>
    </recommendedName>
</protein>